<dbReference type="AlphaFoldDB" id="A0A9P9ILT9"/>
<reference evidence="1" key="1">
    <citation type="journal article" date="2021" name="Nat. Commun.">
        <title>Genetic determinants of endophytism in the Arabidopsis root mycobiome.</title>
        <authorList>
            <person name="Mesny F."/>
            <person name="Miyauchi S."/>
            <person name="Thiergart T."/>
            <person name="Pickel B."/>
            <person name="Atanasova L."/>
            <person name="Karlsson M."/>
            <person name="Huettel B."/>
            <person name="Barry K.W."/>
            <person name="Haridas S."/>
            <person name="Chen C."/>
            <person name="Bauer D."/>
            <person name="Andreopoulos W."/>
            <person name="Pangilinan J."/>
            <person name="LaButti K."/>
            <person name="Riley R."/>
            <person name="Lipzen A."/>
            <person name="Clum A."/>
            <person name="Drula E."/>
            <person name="Henrissat B."/>
            <person name="Kohler A."/>
            <person name="Grigoriev I.V."/>
            <person name="Martin F.M."/>
            <person name="Hacquard S."/>
        </authorList>
    </citation>
    <scope>NUCLEOTIDE SEQUENCE</scope>
    <source>
        <strain evidence="1">MPI-CAGE-CH-0243</strain>
    </source>
</reference>
<dbReference type="OrthoDB" id="47801at2759"/>
<evidence type="ECO:0000313" key="2">
    <source>
        <dbReference type="Proteomes" id="UP000700596"/>
    </source>
</evidence>
<proteinExistence type="predicted"/>
<dbReference type="Proteomes" id="UP000700596">
    <property type="component" value="Unassembled WGS sequence"/>
</dbReference>
<sequence>MPDNNTSPMPTLAASVHASVHESKLCCSGALPVPGSDAETVDEIPAHAATSQPNPAASGNQLDIAVRRSHDQAKTPFGLQFQANHSNGASMSISISATSCTELRVHLRGGAGGPSRTRDNMRTYQSTRYSAASTNKTFDSYRDVVTYARERKCPQCNAMYISSAQDIENLFSGWQSRGAVTSYLKCRKCSTTACIGCGAKANSARPANTYKADGYQLIWCCGRGRTFLIWVVLCGFDWQFCAEKQHKTSRKGTSGIRGGTKGGGTGYSDYEFLDSLRTLTTENRPESMAMSAKMRA</sequence>
<dbReference type="EMBL" id="JAGMWT010000006">
    <property type="protein sequence ID" value="KAH7127128.1"/>
    <property type="molecule type" value="Genomic_DNA"/>
</dbReference>
<evidence type="ECO:0000313" key="1">
    <source>
        <dbReference type="EMBL" id="KAH7127128.1"/>
    </source>
</evidence>
<accession>A0A9P9ILT9</accession>
<organism evidence="1 2">
    <name type="scientific">Dendryphion nanum</name>
    <dbReference type="NCBI Taxonomy" id="256645"/>
    <lineage>
        <taxon>Eukaryota</taxon>
        <taxon>Fungi</taxon>
        <taxon>Dikarya</taxon>
        <taxon>Ascomycota</taxon>
        <taxon>Pezizomycotina</taxon>
        <taxon>Dothideomycetes</taxon>
        <taxon>Pleosporomycetidae</taxon>
        <taxon>Pleosporales</taxon>
        <taxon>Torulaceae</taxon>
        <taxon>Dendryphion</taxon>
    </lineage>
</organism>
<protein>
    <submittedName>
        <fullName evidence="1">Uncharacterized protein</fullName>
    </submittedName>
</protein>
<gene>
    <name evidence="1" type="ORF">B0J11DRAFT_579540</name>
</gene>
<comment type="caution">
    <text evidence="1">The sequence shown here is derived from an EMBL/GenBank/DDBJ whole genome shotgun (WGS) entry which is preliminary data.</text>
</comment>
<name>A0A9P9ILT9_9PLEO</name>
<keyword evidence="2" id="KW-1185">Reference proteome</keyword>